<dbReference type="EMBL" id="LBYB01000013">
    <property type="protein sequence ID" value="KKR41359.1"/>
    <property type="molecule type" value="Genomic_DNA"/>
</dbReference>
<sequence length="368" mass="39485">MNILKNLKFWKKFSYFLLIGIASLFILAGGQEIVINSAQLARAENPIPIPPPPPPPACTETPRDFPQCGGTAGLEGRDPTHTFIVREFTNSCTQAKRFEVVEDKGNLGQCQVAPPPPASPQPPVQPVRPVCNDAAVALIISPAAVNSGNRINFAISGDASTHINDDFSGAVFNCSGPWNSQTCTADGPGTFTWTHSWRRCEGDINNCSDVCVKRQQFRIAAVVVPTPTPRPTPIPTPIPTPTPPAPPQGGVNCSPGFVPVLQNGQVICMIITNNNNNSNTNNNVNNNNNNINFGNVGVGAAQPAVVRAAVVQPQVVTQLPKTGLPLLAWSALAFVPAGLGMKRFKKIKKDLLDDPTYIWEDRKFKSES</sequence>
<dbReference type="PATRIC" id="fig|1618431.3.peg.1211"/>
<evidence type="ECO:0000313" key="2">
    <source>
        <dbReference type="Proteomes" id="UP000034881"/>
    </source>
</evidence>
<gene>
    <name evidence="1" type="ORF">UT77_C0013G0029</name>
</gene>
<dbReference type="Proteomes" id="UP000034881">
    <property type="component" value="Unassembled WGS sequence"/>
</dbReference>
<evidence type="ECO:0000313" key="1">
    <source>
        <dbReference type="EMBL" id="KKR41359.1"/>
    </source>
</evidence>
<reference evidence="1 2" key="1">
    <citation type="journal article" date="2015" name="Nature">
        <title>rRNA introns, odd ribosomes, and small enigmatic genomes across a large radiation of phyla.</title>
        <authorList>
            <person name="Brown C.T."/>
            <person name="Hug L.A."/>
            <person name="Thomas B.C."/>
            <person name="Sharon I."/>
            <person name="Castelle C.J."/>
            <person name="Singh A."/>
            <person name="Wilkins M.J."/>
            <person name="Williams K.H."/>
            <person name="Banfield J.F."/>
        </authorList>
    </citation>
    <scope>NUCLEOTIDE SEQUENCE [LARGE SCALE GENOMIC DNA]</scope>
</reference>
<accession>A0A0G0QLP5</accession>
<comment type="caution">
    <text evidence="1">The sequence shown here is derived from an EMBL/GenBank/DDBJ whole genome shotgun (WGS) entry which is preliminary data.</text>
</comment>
<dbReference type="AlphaFoldDB" id="A0A0G0QLP5"/>
<proteinExistence type="predicted"/>
<name>A0A0G0QLP5_9BACT</name>
<organism evidence="1 2">
    <name type="scientific">Candidatus Daviesbacteria bacterium GW2011_GWC2_40_12</name>
    <dbReference type="NCBI Taxonomy" id="1618431"/>
    <lineage>
        <taxon>Bacteria</taxon>
        <taxon>Candidatus Daviesiibacteriota</taxon>
    </lineage>
</organism>
<protein>
    <submittedName>
        <fullName evidence="1">Signal transducer and activator of transcription A</fullName>
    </submittedName>
</protein>